<accession>A0A2C9LN14</accession>
<sequence length="100" mass="11115">MTTNFINCLSHLLVFLGVVSSPPTCTDRGWIDHVGYCYYVSSDEANWITAQDVCRNKGAELVSVHSEDENNFLLTLSDKGYWIGLKKSVKIITDGQTVAL</sequence>
<dbReference type="InterPro" id="IPR016187">
    <property type="entry name" value="CTDL_fold"/>
</dbReference>
<dbReference type="CDD" id="cd00037">
    <property type="entry name" value="CLECT"/>
    <property type="match status" value="1"/>
</dbReference>
<dbReference type="Pfam" id="PF00059">
    <property type="entry name" value="Lectin_C"/>
    <property type="match status" value="1"/>
</dbReference>
<dbReference type="SUPFAM" id="SSF56436">
    <property type="entry name" value="C-type lectin-like"/>
    <property type="match status" value="1"/>
</dbReference>
<reference evidence="3" key="1">
    <citation type="submission" date="2020-05" db="UniProtKB">
        <authorList>
            <consortium name="EnsemblMetazoa"/>
        </authorList>
    </citation>
    <scope>IDENTIFICATION</scope>
    <source>
        <strain evidence="3">BB02</strain>
    </source>
</reference>
<evidence type="ECO:0000313" key="4">
    <source>
        <dbReference type="Proteomes" id="UP000076420"/>
    </source>
</evidence>
<keyword evidence="1" id="KW-0732">Signal</keyword>
<evidence type="ECO:0000256" key="1">
    <source>
        <dbReference type="SAM" id="SignalP"/>
    </source>
</evidence>
<dbReference type="Proteomes" id="UP000076420">
    <property type="component" value="Unassembled WGS sequence"/>
</dbReference>
<dbReference type="KEGG" id="bgt:106060075"/>
<proteinExistence type="predicted"/>
<gene>
    <name evidence="3" type="primary">106060075</name>
</gene>
<dbReference type="AlphaFoldDB" id="A0A2C9LN14"/>
<protein>
    <recommendedName>
        <fullName evidence="2">C-type lectin domain-containing protein</fullName>
    </recommendedName>
</protein>
<dbReference type="InterPro" id="IPR001304">
    <property type="entry name" value="C-type_lectin-like"/>
</dbReference>
<dbReference type="InterPro" id="IPR016186">
    <property type="entry name" value="C-type_lectin-like/link_sf"/>
</dbReference>
<evidence type="ECO:0000313" key="3">
    <source>
        <dbReference type="EnsemblMetazoa" id="BGLB033047-PA"/>
    </source>
</evidence>
<dbReference type="PANTHER" id="PTHR22803">
    <property type="entry name" value="MANNOSE, PHOSPHOLIPASE, LECTIN RECEPTOR RELATED"/>
    <property type="match status" value="1"/>
</dbReference>
<dbReference type="PROSITE" id="PS50041">
    <property type="entry name" value="C_TYPE_LECTIN_2"/>
    <property type="match status" value="1"/>
</dbReference>
<feature type="domain" description="C-type lectin" evidence="2">
    <location>
        <begin position="33"/>
        <end position="85"/>
    </location>
</feature>
<feature type="signal peptide" evidence="1">
    <location>
        <begin position="1"/>
        <end position="21"/>
    </location>
</feature>
<name>A0A2C9LN14_BIOGL</name>
<dbReference type="Gene3D" id="3.10.100.10">
    <property type="entry name" value="Mannose-Binding Protein A, subunit A"/>
    <property type="match status" value="1"/>
</dbReference>
<evidence type="ECO:0000259" key="2">
    <source>
        <dbReference type="PROSITE" id="PS50041"/>
    </source>
</evidence>
<feature type="chain" id="PRO_5012248647" description="C-type lectin domain-containing protein" evidence="1">
    <location>
        <begin position="22"/>
        <end position="100"/>
    </location>
</feature>
<organism evidence="3 4">
    <name type="scientific">Biomphalaria glabrata</name>
    <name type="common">Bloodfluke planorb</name>
    <name type="synonym">Freshwater snail</name>
    <dbReference type="NCBI Taxonomy" id="6526"/>
    <lineage>
        <taxon>Eukaryota</taxon>
        <taxon>Metazoa</taxon>
        <taxon>Spiralia</taxon>
        <taxon>Lophotrochozoa</taxon>
        <taxon>Mollusca</taxon>
        <taxon>Gastropoda</taxon>
        <taxon>Heterobranchia</taxon>
        <taxon>Euthyneura</taxon>
        <taxon>Panpulmonata</taxon>
        <taxon>Hygrophila</taxon>
        <taxon>Lymnaeoidea</taxon>
        <taxon>Planorbidae</taxon>
        <taxon>Biomphalaria</taxon>
    </lineage>
</organism>
<dbReference type="VEuPathDB" id="VectorBase:BGLB033047"/>
<dbReference type="InterPro" id="IPR050111">
    <property type="entry name" value="C-type_lectin/snaclec_domain"/>
</dbReference>
<dbReference type="EnsemblMetazoa" id="BGLB033047-RA">
    <property type="protein sequence ID" value="BGLB033047-PA"/>
    <property type="gene ID" value="BGLB033047"/>
</dbReference>